<evidence type="ECO:0000313" key="2">
    <source>
        <dbReference type="Proteomes" id="UP000604046"/>
    </source>
</evidence>
<protein>
    <submittedName>
        <fullName evidence="1">Uncharacterized protein</fullName>
    </submittedName>
</protein>
<proteinExistence type="predicted"/>
<name>A0A812UMU1_9DINO</name>
<dbReference type="AlphaFoldDB" id="A0A812UMU1"/>
<accession>A0A812UMU1</accession>
<evidence type="ECO:0000313" key="1">
    <source>
        <dbReference type="EMBL" id="CAE7570800.1"/>
    </source>
</evidence>
<sequence>MAGGKRHARSSRKCAKCGQASWPSYMDSTYSFPGYMEFCRCSSGVDVTVDGDVLPAWLQDSATVEHDSLQRNTCRYDSIEHDRPKGNTCSMSSRICAMCGQASWPSYMDSTYSFPGYMEFCRCSSGVDVTVDVDVLPAWLQDSATVEHDSLQRNTCRYDSIEHDRPKGNTCSMDSSIGSAGSQCECWGLAGLGGAWTEDSNRGRMLFLSFSDLAVEGGARARQGTWIGVWEPLPDSFRGEVQTLVLDSGFDGEQSLLGRIITFDVVASGHVDGVRASGGIRALAAKMLKQERRVCLGGAFRYFDPGGDTTEALDTPVRIRAAAGQGVGRQFASKQLEAPSYSEGQAKKYMLWWHKCTSILGTVALAST</sequence>
<gene>
    <name evidence="1" type="ORF">SNAT2548_LOCUS32505</name>
</gene>
<dbReference type="EMBL" id="CAJNDS010002712">
    <property type="protein sequence ID" value="CAE7570800.1"/>
    <property type="molecule type" value="Genomic_DNA"/>
</dbReference>
<comment type="caution">
    <text evidence="1">The sequence shown here is derived from an EMBL/GenBank/DDBJ whole genome shotgun (WGS) entry which is preliminary data.</text>
</comment>
<dbReference type="Proteomes" id="UP000604046">
    <property type="component" value="Unassembled WGS sequence"/>
</dbReference>
<organism evidence="1 2">
    <name type="scientific">Symbiodinium natans</name>
    <dbReference type="NCBI Taxonomy" id="878477"/>
    <lineage>
        <taxon>Eukaryota</taxon>
        <taxon>Sar</taxon>
        <taxon>Alveolata</taxon>
        <taxon>Dinophyceae</taxon>
        <taxon>Suessiales</taxon>
        <taxon>Symbiodiniaceae</taxon>
        <taxon>Symbiodinium</taxon>
    </lineage>
</organism>
<keyword evidence="2" id="KW-1185">Reference proteome</keyword>
<reference evidence="1" key="1">
    <citation type="submission" date="2021-02" db="EMBL/GenBank/DDBJ databases">
        <authorList>
            <person name="Dougan E. K."/>
            <person name="Rhodes N."/>
            <person name="Thang M."/>
            <person name="Chan C."/>
        </authorList>
    </citation>
    <scope>NUCLEOTIDE SEQUENCE</scope>
</reference>